<accession>A0AAV7IVT9</accession>
<dbReference type="AlphaFoldDB" id="A0AAV7IVT9"/>
<reference evidence="1 2" key="1">
    <citation type="journal article" date="2021" name="J. Hered.">
        <title>A chromosome-level genome assembly of the parasitoid wasp, Cotesia glomerata (Hymenoptera: Braconidae).</title>
        <authorList>
            <person name="Pinto B.J."/>
            <person name="Weis J.J."/>
            <person name="Gamble T."/>
            <person name="Ode P.J."/>
            <person name="Paul R."/>
            <person name="Zaspel J.M."/>
        </authorList>
    </citation>
    <scope>NUCLEOTIDE SEQUENCE [LARGE SCALE GENOMIC DNA]</scope>
    <source>
        <strain evidence="1">CgM1</strain>
    </source>
</reference>
<gene>
    <name evidence="1" type="ORF">KQX54_001295</name>
</gene>
<dbReference type="EMBL" id="JAHXZJ010000749">
    <property type="protein sequence ID" value="KAH0556653.1"/>
    <property type="molecule type" value="Genomic_DNA"/>
</dbReference>
<name>A0AAV7IVT9_COTGL</name>
<keyword evidence="2" id="KW-1185">Reference proteome</keyword>
<comment type="caution">
    <text evidence="1">The sequence shown here is derived from an EMBL/GenBank/DDBJ whole genome shotgun (WGS) entry which is preliminary data.</text>
</comment>
<evidence type="ECO:0000313" key="2">
    <source>
        <dbReference type="Proteomes" id="UP000826195"/>
    </source>
</evidence>
<organism evidence="1 2">
    <name type="scientific">Cotesia glomerata</name>
    <name type="common">Lepidopteran parasitic wasp</name>
    <name type="synonym">Apanteles glomeratus</name>
    <dbReference type="NCBI Taxonomy" id="32391"/>
    <lineage>
        <taxon>Eukaryota</taxon>
        <taxon>Metazoa</taxon>
        <taxon>Ecdysozoa</taxon>
        <taxon>Arthropoda</taxon>
        <taxon>Hexapoda</taxon>
        <taxon>Insecta</taxon>
        <taxon>Pterygota</taxon>
        <taxon>Neoptera</taxon>
        <taxon>Endopterygota</taxon>
        <taxon>Hymenoptera</taxon>
        <taxon>Apocrita</taxon>
        <taxon>Ichneumonoidea</taxon>
        <taxon>Braconidae</taxon>
        <taxon>Microgastrinae</taxon>
        <taxon>Cotesia</taxon>
    </lineage>
</organism>
<proteinExistence type="predicted"/>
<sequence>MELIDHDRLTTTPETLRLLFCELREKFAPCVEYYTDGSVINGKAGYAVVSNSNTITTRRASDDNSIFITHVGIPGNELADEAAKATTSEDWPSTTPLTLTEAYKLIHNTIKNHWNTSWLQSKSKLHDFRRNIFETAQISGRLEQRVLT</sequence>
<evidence type="ECO:0008006" key="3">
    <source>
        <dbReference type="Google" id="ProtNLM"/>
    </source>
</evidence>
<dbReference type="InterPro" id="IPR012337">
    <property type="entry name" value="RNaseH-like_sf"/>
</dbReference>
<protein>
    <recommendedName>
        <fullName evidence="3">RNase H type-1 domain-containing protein</fullName>
    </recommendedName>
</protein>
<dbReference type="Proteomes" id="UP000826195">
    <property type="component" value="Unassembled WGS sequence"/>
</dbReference>
<dbReference type="SUPFAM" id="SSF53098">
    <property type="entry name" value="Ribonuclease H-like"/>
    <property type="match status" value="1"/>
</dbReference>
<evidence type="ECO:0000313" key="1">
    <source>
        <dbReference type="EMBL" id="KAH0556653.1"/>
    </source>
</evidence>